<name>A0A9Q9AVN9_9PEZI</name>
<sequence length="240" mass="25392">MWQRQCVVFSLVLTLAAALPGGSPPAPQSLCDKYTTALLMDNTAENQQTVLTLVVNTAIIGNYTSSPGSLVKVDGILAPGTGDFEGVDLSVYFSGALPSTNTGRGYGEMVNFLDGGGADPLKMNMPAADTNSCSLFGNTISPYEGRTSQYEVHKYMALDEREVGWFITQVGTSAASFGVTDEDVATVGQALQDTFGRRCSAPASVPPTAEPELQAICIESSCPLADMPMCEAYEEVVEPY</sequence>
<proteinExistence type="predicted"/>
<gene>
    <name evidence="2" type="ORF">Slin15195_G093190</name>
</gene>
<evidence type="ECO:0000256" key="1">
    <source>
        <dbReference type="SAM" id="SignalP"/>
    </source>
</evidence>
<evidence type="ECO:0000313" key="2">
    <source>
        <dbReference type="EMBL" id="USW56000.1"/>
    </source>
</evidence>
<organism evidence="2 3">
    <name type="scientific">Septoria linicola</name>
    <dbReference type="NCBI Taxonomy" id="215465"/>
    <lineage>
        <taxon>Eukaryota</taxon>
        <taxon>Fungi</taxon>
        <taxon>Dikarya</taxon>
        <taxon>Ascomycota</taxon>
        <taxon>Pezizomycotina</taxon>
        <taxon>Dothideomycetes</taxon>
        <taxon>Dothideomycetidae</taxon>
        <taxon>Mycosphaerellales</taxon>
        <taxon>Mycosphaerellaceae</taxon>
        <taxon>Septoria</taxon>
    </lineage>
</organism>
<dbReference type="EMBL" id="CP099425">
    <property type="protein sequence ID" value="USW56000.1"/>
    <property type="molecule type" value="Genomic_DNA"/>
</dbReference>
<evidence type="ECO:0000313" key="3">
    <source>
        <dbReference type="Proteomes" id="UP001056384"/>
    </source>
</evidence>
<dbReference type="Proteomes" id="UP001056384">
    <property type="component" value="Chromosome 8"/>
</dbReference>
<dbReference type="AlphaFoldDB" id="A0A9Q9AVN9"/>
<feature type="chain" id="PRO_5040298857" evidence="1">
    <location>
        <begin position="19"/>
        <end position="240"/>
    </location>
</feature>
<accession>A0A9Q9AVN9</accession>
<keyword evidence="1" id="KW-0732">Signal</keyword>
<reference evidence="2" key="1">
    <citation type="submission" date="2022-06" db="EMBL/GenBank/DDBJ databases">
        <title>Complete genome sequences of two strains of the flax pathogen Septoria linicola.</title>
        <authorList>
            <person name="Lapalu N."/>
            <person name="Simon A."/>
            <person name="Demenou B."/>
            <person name="Paumier D."/>
            <person name="Guillot M.-P."/>
            <person name="Gout L."/>
            <person name="Valade R."/>
        </authorList>
    </citation>
    <scope>NUCLEOTIDE SEQUENCE</scope>
    <source>
        <strain evidence="2">SE15195</strain>
    </source>
</reference>
<protein>
    <submittedName>
        <fullName evidence="2">Uncharacterized protein</fullName>
    </submittedName>
</protein>
<keyword evidence="3" id="KW-1185">Reference proteome</keyword>
<feature type="signal peptide" evidence="1">
    <location>
        <begin position="1"/>
        <end position="18"/>
    </location>
</feature>
<dbReference type="OrthoDB" id="2110578at2759"/>